<keyword evidence="1" id="KW-1133">Transmembrane helix</keyword>
<comment type="caution">
    <text evidence="2">The sequence shown here is derived from an EMBL/GenBank/DDBJ whole genome shotgun (WGS) entry which is preliminary data.</text>
</comment>
<name>A0A101M312_PICGL</name>
<feature type="transmembrane region" description="Helical" evidence="1">
    <location>
        <begin position="12"/>
        <end position="34"/>
    </location>
</feature>
<proteinExistence type="predicted"/>
<geneLocation type="mitochondrion" evidence="2"/>
<accession>A0A101M312</accession>
<dbReference type="AlphaFoldDB" id="A0A101M312"/>
<keyword evidence="2" id="KW-0496">Mitochondrion</keyword>
<sequence length="164" mass="18447">MEYISSYRYVHISISIYPCLYIPIHLSLSVYIYISINQSRYGDGYRDVYIIMNHVNIPSPPEPILARLRTSTSLRSVERVGSLPLALLKSLMGSWLVPLPPASGEQLRSSPSLWSVESLNVPRSSISLFNSRSSEKSLCFFIQSIGSAYDGTKFLVDVVPLRFP</sequence>
<keyword evidence="1" id="KW-0812">Transmembrane</keyword>
<protein>
    <submittedName>
        <fullName evidence="2">Uncharacterized protein</fullName>
    </submittedName>
</protein>
<organism evidence="2">
    <name type="scientific">Picea glauca</name>
    <name type="common">White spruce</name>
    <name type="synonym">Pinus glauca</name>
    <dbReference type="NCBI Taxonomy" id="3330"/>
    <lineage>
        <taxon>Eukaryota</taxon>
        <taxon>Viridiplantae</taxon>
        <taxon>Streptophyta</taxon>
        <taxon>Embryophyta</taxon>
        <taxon>Tracheophyta</taxon>
        <taxon>Spermatophyta</taxon>
        <taxon>Pinopsida</taxon>
        <taxon>Pinidae</taxon>
        <taxon>Conifers I</taxon>
        <taxon>Pinales</taxon>
        <taxon>Pinaceae</taxon>
        <taxon>Picea</taxon>
    </lineage>
</organism>
<evidence type="ECO:0000313" key="2">
    <source>
        <dbReference type="EMBL" id="KUM49905.1"/>
    </source>
</evidence>
<gene>
    <name evidence="2" type="ORF">ABT39_MTgene3132</name>
</gene>
<reference evidence="2" key="1">
    <citation type="journal article" date="2015" name="Genome Biol. Evol.">
        <title>Organellar Genomes of White Spruce (Picea glauca): Assembly and Annotation.</title>
        <authorList>
            <person name="Jackman S.D."/>
            <person name="Warren R.L."/>
            <person name="Gibb E.A."/>
            <person name="Vandervalk B.P."/>
            <person name="Mohamadi H."/>
            <person name="Chu J."/>
            <person name="Raymond A."/>
            <person name="Pleasance S."/>
            <person name="Coope R."/>
            <person name="Wildung M.R."/>
            <person name="Ritland C.E."/>
            <person name="Bousquet J."/>
            <person name="Jones S.J."/>
            <person name="Bohlmann J."/>
            <person name="Birol I."/>
        </authorList>
    </citation>
    <scope>NUCLEOTIDE SEQUENCE [LARGE SCALE GENOMIC DNA]</scope>
    <source>
        <tissue evidence="2">Flushing bud</tissue>
    </source>
</reference>
<keyword evidence="1" id="KW-0472">Membrane</keyword>
<dbReference type="EMBL" id="LKAM01000002">
    <property type="protein sequence ID" value="KUM49905.1"/>
    <property type="molecule type" value="Genomic_DNA"/>
</dbReference>
<evidence type="ECO:0000256" key="1">
    <source>
        <dbReference type="SAM" id="Phobius"/>
    </source>
</evidence>